<dbReference type="PANTHER" id="PTHR43297:SF14">
    <property type="entry name" value="ATPASE AAA-TYPE CORE DOMAIN-CONTAINING PROTEIN"/>
    <property type="match status" value="1"/>
</dbReference>
<evidence type="ECO:0000313" key="9">
    <source>
        <dbReference type="EMBL" id="MFC6762489.1"/>
    </source>
</evidence>
<keyword evidence="3" id="KW-0813">Transport</keyword>
<comment type="similarity">
    <text evidence="2">Belongs to the ABC transporter superfamily.</text>
</comment>
<dbReference type="InterPro" id="IPR027417">
    <property type="entry name" value="P-loop_NTPase"/>
</dbReference>
<evidence type="ECO:0000256" key="1">
    <source>
        <dbReference type="ARBA" id="ARBA00004370"/>
    </source>
</evidence>
<evidence type="ECO:0000256" key="2">
    <source>
        <dbReference type="ARBA" id="ARBA00005417"/>
    </source>
</evidence>
<gene>
    <name evidence="9" type="ORF">ACFQFQ_27820</name>
</gene>
<dbReference type="GO" id="GO:0005524">
    <property type="term" value="F:ATP binding"/>
    <property type="evidence" value="ECO:0007669"/>
    <property type="project" value="UniProtKB-KW"/>
</dbReference>
<evidence type="ECO:0000313" key="10">
    <source>
        <dbReference type="Proteomes" id="UP001596353"/>
    </source>
</evidence>
<evidence type="ECO:0000256" key="7">
    <source>
        <dbReference type="ARBA" id="ARBA00023136"/>
    </source>
</evidence>
<name>A0ABW2BAG6_9RHOB</name>
<feature type="domain" description="ABC transporter" evidence="8">
    <location>
        <begin position="22"/>
        <end position="78"/>
    </location>
</feature>
<keyword evidence="5" id="KW-0997">Cell inner membrane</keyword>
<organism evidence="9 10">
    <name type="scientific">Sulfitobacter porphyrae</name>
    <dbReference type="NCBI Taxonomy" id="1246864"/>
    <lineage>
        <taxon>Bacteria</taxon>
        <taxon>Pseudomonadati</taxon>
        <taxon>Pseudomonadota</taxon>
        <taxon>Alphaproteobacteria</taxon>
        <taxon>Rhodobacterales</taxon>
        <taxon>Roseobacteraceae</taxon>
        <taxon>Sulfitobacter</taxon>
    </lineage>
</organism>
<protein>
    <submittedName>
        <fullName evidence="9">ATP-binding cassette domain-containing protein</fullName>
    </submittedName>
</protein>
<dbReference type="PANTHER" id="PTHR43297">
    <property type="entry name" value="OLIGOPEPTIDE TRANSPORT ATP-BINDING PROTEIN APPD"/>
    <property type="match status" value="1"/>
</dbReference>
<keyword evidence="9" id="KW-0547">Nucleotide-binding</keyword>
<dbReference type="EMBL" id="JBHSWG010000004">
    <property type="protein sequence ID" value="MFC6762489.1"/>
    <property type="molecule type" value="Genomic_DNA"/>
</dbReference>
<comment type="caution">
    <text evidence="9">The sequence shown here is derived from an EMBL/GenBank/DDBJ whole genome shotgun (WGS) entry which is preliminary data.</text>
</comment>
<dbReference type="InterPro" id="IPR003439">
    <property type="entry name" value="ABC_transporter-like_ATP-bd"/>
</dbReference>
<keyword evidence="4" id="KW-1003">Cell membrane</keyword>
<comment type="subcellular location">
    <subcellularLocation>
        <location evidence="1">Membrane</location>
    </subcellularLocation>
</comment>
<evidence type="ECO:0000256" key="4">
    <source>
        <dbReference type="ARBA" id="ARBA00022475"/>
    </source>
</evidence>
<dbReference type="Gene3D" id="3.40.50.300">
    <property type="entry name" value="P-loop containing nucleotide triphosphate hydrolases"/>
    <property type="match status" value="1"/>
</dbReference>
<evidence type="ECO:0000256" key="6">
    <source>
        <dbReference type="ARBA" id="ARBA00022967"/>
    </source>
</evidence>
<evidence type="ECO:0000256" key="5">
    <source>
        <dbReference type="ARBA" id="ARBA00022519"/>
    </source>
</evidence>
<keyword evidence="9" id="KW-0067">ATP-binding</keyword>
<reference evidence="10" key="1">
    <citation type="journal article" date="2019" name="Int. J. Syst. Evol. Microbiol.">
        <title>The Global Catalogue of Microorganisms (GCM) 10K type strain sequencing project: providing services to taxonomists for standard genome sequencing and annotation.</title>
        <authorList>
            <consortium name="The Broad Institute Genomics Platform"/>
            <consortium name="The Broad Institute Genome Sequencing Center for Infectious Disease"/>
            <person name="Wu L."/>
            <person name="Ma J."/>
        </authorList>
    </citation>
    <scope>NUCLEOTIDE SEQUENCE [LARGE SCALE GENOMIC DNA]</scope>
    <source>
        <strain evidence="10">CCUG 66188</strain>
    </source>
</reference>
<evidence type="ECO:0000259" key="8">
    <source>
        <dbReference type="Pfam" id="PF00005"/>
    </source>
</evidence>
<proteinExistence type="inferred from homology"/>
<evidence type="ECO:0000256" key="3">
    <source>
        <dbReference type="ARBA" id="ARBA00022448"/>
    </source>
</evidence>
<accession>A0ABW2BAG6</accession>
<dbReference type="InterPro" id="IPR050388">
    <property type="entry name" value="ABC_Ni/Peptide_Import"/>
</dbReference>
<dbReference type="SUPFAM" id="SSF52540">
    <property type="entry name" value="P-loop containing nucleoside triphosphate hydrolases"/>
    <property type="match status" value="1"/>
</dbReference>
<dbReference type="Proteomes" id="UP001596353">
    <property type="component" value="Unassembled WGS sequence"/>
</dbReference>
<dbReference type="Pfam" id="PF00005">
    <property type="entry name" value="ABC_tran"/>
    <property type="match status" value="1"/>
</dbReference>
<keyword evidence="6" id="KW-1278">Translocase</keyword>
<keyword evidence="10" id="KW-1185">Reference proteome</keyword>
<sequence>MSETVNLRDLRVETRKGLPIVEEIGFSIAPGKVLGLVGESGSGKSTIGKALLGYAAPGLRIARGSFNVEGTDLLALGAKHAAGRAGRSSLMSHRTHPAP</sequence>
<keyword evidence="7" id="KW-0472">Membrane</keyword>